<organism evidence="4">
    <name type="scientific">Chromera velia CCMP2878</name>
    <dbReference type="NCBI Taxonomy" id="1169474"/>
    <lineage>
        <taxon>Eukaryota</taxon>
        <taxon>Sar</taxon>
        <taxon>Alveolata</taxon>
        <taxon>Colpodellida</taxon>
        <taxon>Chromeraceae</taxon>
        <taxon>Chromera</taxon>
    </lineage>
</organism>
<keyword evidence="1" id="KW-0677">Repeat</keyword>
<reference evidence="4" key="1">
    <citation type="submission" date="2014-11" db="EMBL/GenBank/DDBJ databases">
        <authorList>
            <person name="Otto D Thomas"/>
            <person name="Naeem Raeece"/>
        </authorList>
    </citation>
    <scope>NUCLEOTIDE SEQUENCE</scope>
</reference>
<dbReference type="PROSITE" id="PS50297">
    <property type="entry name" value="ANK_REP_REGION"/>
    <property type="match status" value="4"/>
</dbReference>
<dbReference type="EMBL" id="CDMZ01005912">
    <property type="protein sequence ID" value="CEM55810.1"/>
    <property type="molecule type" value="Genomic_DNA"/>
</dbReference>
<feature type="repeat" description="ANK" evidence="3">
    <location>
        <begin position="28"/>
        <end position="64"/>
    </location>
</feature>
<evidence type="ECO:0000313" key="4">
    <source>
        <dbReference type="EMBL" id="CEM55810.1"/>
    </source>
</evidence>
<evidence type="ECO:0000256" key="2">
    <source>
        <dbReference type="ARBA" id="ARBA00023043"/>
    </source>
</evidence>
<evidence type="ECO:0000256" key="3">
    <source>
        <dbReference type="PROSITE-ProRule" id="PRU00023"/>
    </source>
</evidence>
<feature type="repeat" description="ANK" evidence="3">
    <location>
        <begin position="100"/>
        <end position="132"/>
    </location>
</feature>
<feature type="repeat" description="ANK" evidence="3">
    <location>
        <begin position="173"/>
        <end position="205"/>
    </location>
</feature>
<dbReference type="SMART" id="SM00248">
    <property type="entry name" value="ANK"/>
    <property type="match status" value="6"/>
</dbReference>
<feature type="repeat" description="ANK" evidence="3">
    <location>
        <begin position="67"/>
        <end position="99"/>
    </location>
</feature>
<dbReference type="PANTHER" id="PTHR24126:SF14">
    <property type="entry name" value="ANK_REP_REGION DOMAIN-CONTAINING PROTEIN"/>
    <property type="match status" value="1"/>
</dbReference>
<dbReference type="PRINTS" id="PR01415">
    <property type="entry name" value="ANKYRIN"/>
</dbReference>
<dbReference type="PROSITE" id="PS50088">
    <property type="entry name" value="ANK_REPEAT"/>
    <property type="match status" value="4"/>
</dbReference>
<dbReference type="Pfam" id="PF00023">
    <property type="entry name" value="Ank"/>
    <property type="match status" value="1"/>
</dbReference>
<dbReference type="Gene3D" id="1.25.40.20">
    <property type="entry name" value="Ankyrin repeat-containing domain"/>
    <property type="match status" value="4"/>
</dbReference>
<proteinExistence type="predicted"/>
<protein>
    <submittedName>
        <fullName evidence="4">Uncharacterized protein</fullName>
    </submittedName>
</protein>
<evidence type="ECO:0000256" key="1">
    <source>
        <dbReference type="ARBA" id="ARBA00022737"/>
    </source>
</evidence>
<dbReference type="PhylomeDB" id="A0A0G4IEW5"/>
<gene>
    <name evidence="4" type="ORF">Cvel_13849</name>
</gene>
<name>A0A0G4IEW5_9ALVE</name>
<keyword evidence="2 3" id="KW-0040">ANK repeat</keyword>
<accession>A0A0G4IEW5</accession>
<dbReference type="VEuPathDB" id="CryptoDB:Cvel_13849"/>
<dbReference type="Pfam" id="PF13857">
    <property type="entry name" value="Ank_5"/>
    <property type="match status" value="1"/>
</dbReference>
<sequence>MMAVESGSLEAVQMLREWGAGLEVRTSNGTSALHRAYDVQQPGSGHEIVEFLVSEGVDVNAVNKKGETLSPLSIAVKNGRVDLIEYLIMQKAHIHTKDKYRDTPLHKAARHGHREAVGVLLNRGARVNEGNNKGETPLFETTDLLYGIQPKDDRDVAQILISRGANANAEAEGGVRILHWVAGFGSPDVVELLLDNGAELNVTDSEGRNALHFVTFIAGSRLPRFPNIKEQLEEKKLRVAKLLIAKGINVHAMTNQDESVRTLAEKRVDSGLRTFFPRFFLCL</sequence>
<dbReference type="InterPro" id="IPR036770">
    <property type="entry name" value="Ankyrin_rpt-contain_sf"/>
</dbReference>
<dbReference type="PANTHER" id="PTHR24126">
    <property type="entry name" value="ANKYRIN REPEAT, PH AND SEC7 DOMAIN CONTAINING PROTEIN SECG-RELATED"/>
    <property type="match status" value="1"/>
</dbReference>
<dbReference type="InterPro" id="IPR002110">
    <property type="entry name" value="Ankyrin_rpt"/>
</dbReference>
<dbReference type="Pfam" id="PF12796">
    <property type="entry name" value="Ank_2"/>
    <property type="match status" value="1"/>
</dbReference>
<dbReference type="AlphaFoldDB" id="A0A0G4IEW5"/>
<dbReference type="SUPFAM" id="SSF48403">
    <property type="entry name" value="Ankyrin repeat"/>
    <property type="match status" value="1"/>
</dbReference>